<dbReference type="EMBL" id="SMJU01000007">
    <property type="protein sequence ID" value="TDB64562.1"/>
    <property type="molecule type" value="Genomic_DNA"/>
</dbReference>
<keyword evidence="2 7" id="KW-0812">Transmembrane</keyword>
<dbReference type="Pfam" id="PF00005">
    <property type="entry name" value="ABC_tran"/>
    <property type="match status" value="1"/>
</dbReference>
<evidence type="ECO:0000256" key="2">
    <source>
        <dbReference type="ARBA" id="ARBA00022692"/>
    </source>
</evidence>
<dbReference type="InterPro" id="IPR003439">
    <property type="entry name" value="ABC_transporter-like_ATP-bd"/>
</dbReference>
<reference evidence="10 11" key="1">
    <citation type="submission" date="2019-02" db="EMBL/GenBank/DDBJ databases">
        <title>Arundinibacter roseus gen. nov., sp. nov., a new member of the family Cytophagaceae.</title>
        <authorList>
            <person name="Szuroczki S."/>
            <person name="Khayer B."/>
            <person name="Sproer C."/>
            <person name="Toumi M."/>
            <person name="Szabo A."/>
            <person name="Felfoldi T."/>
            <person name="Schumann P."/>
            <person name="Toth E."/>
        </authorList>
    </citation>
    <scope>NUCLEOTIDE SEQUENCE [LARGE SCALE GENOMIC DNA]</scope>
    <source>
        <strain evidence="10 11">DMA-k-7a</strain>
    </source>
</reference>
<evidence type="ECO:0000256" key="6">
    <source>
        <dbReference type="ARBA" id="ARBA00023136"/>
    </source>
</evidence>
<dbReference type="SUPFAM" id="SSF52540">
    <property type="entry name" value="P-loop containing nucleoside triphosphate hydrolases"/>
    <property type="match status" value="1"/>
</dbReference>
<keyword evidence="3" id="KW-0547">Nucleotide-binding</keyword>
<dbReference type="PANTHER" id="PTHR43394:SF4">
    <property type="entry name" value="TOXIN SECRETION ABC TRANSPORTER ATP-BINDING PROTEIN"/>
    <property type="match status" value="1"/>
</dbReference>
<dbReference type="InterPro" id="IPR027417">
    <property type="entry name" value="P-loop_NTPase"/>
</dbReference>
<keyword evidence="5 7" id="KW-1133">Transmembrane helix</keyword>
<feature type="domain" description="ABC transporter" evidence="8">
    <location>
        <begin position="509"/>
        <end position="744"/>
    </location>
</feature>
<dbReference type="PROSITE" id="PS50929">
    <property type="entry name" value="ABC_TM1F"/>
    <property type="match status" value="1"/>
</dbReference>
<dbReference type="SUPFAM" id="SSF90123">
    <property type="entry name" value="ABC transporter transmembrane region"/>
    <property type="match status" value="1"/>
</dbReference>
<dbReference type="GO" id="GO:0005524">
    <property type="term" value="F:ATP binding"/>
    <property type="evidence" value="ECO:0007669"/>
    <property type="project" value="UniProtKB-KW"/>
</dbReference>
<evidence type="ECO:0000259" key="8">
    <source>
        <dbReference type="PROSITE" id="PS50893"/>
    </source>
</evidence>
<dbReference type="Pfam" id="PF00664">
    <property type="entry name" value="ABC_membrane"/>
    <property type="match status" value="1"/>
</dbReference>
<organism evidence="10 11">
    <name type="scientific">Arundinibacter roseus</name>
    <dbReference type="NCBI Taxonomy" id="2070510"/>
    <lineage>
        <taxon>Bacteria</taxon>
        <taxon>Pseudomonadati</taxon>
        <taxon>Bacteroidota</taxon>
        <taxon>Cytophagia</taxon>
        <taxon>Cytophagales</taxon>
        <taxon>Spirosomataceae</taxon>
        <taxon>Arundinibacter</taxon>
    </lineage>
</organism>
<dbReference type="GO" id="GO:0005886">
    <property type="term" value="C:plasma membrane"/>
    <property type="evidence" value="ECO:0007669"/>
    <property type="project" value="UniProtKB-SubCell"/>
</dbReference>
<comment type="subcellular location">
    <subcellularLocation>
        <location evidence="1">Cell membrane</location>
        <topology evidence="1">Multi-pass membrane protein</topology>
    </subcellularLocation>
</comment>
<keyword evidence="11" id="KW-1185">Reference proteome</keyword>
<dbReference type="PROSITE" id="PS50893">
    <property type="entry name" value="ABC_TRANSPORTER_2"/>
    <property type="match status" value="1"/>
</dbReference>
<protein>
    <submittedName>
        <fullName evidence="10">ATP-binding cassette domain-containing protein</fullName>
    </submittedName>
</protein>
<dbReference type="AlphaFoldDB" id="A0A4R4KCL2"/>
<dbReference type="Gene3D" id="1.20.1560.10">
    <property type="entry name" value="ABC transporter type 1, transmembrane domain"/>
    <property type="match status" value="1"/>
</dbReference>
<dbReference type="Proteomes" id="UP000295706">
    <property type="component" value="Unassembled WGS sequence"/>
</dbReference>
<dbReference type="OrthoDB" id="311344at2"/>
<dbReference type="InterPro" id="IPR003593">
    <property type="entry name" value="AAA+_ATPase"/>
</dbReference>
<evidence type="ECO:0000313" key="10">
    <source>
        <dbReference type="EMBL" id="TDB64562.1"/>
    </source>
</evidence>
<evidence type="ECO:0000256" key="4">
    <source>
        <dbReference type="ARBA" id="ARBA00022840"/>
    </source>
</evidence>
<sequence>MQPKNPRSIICDMMNSQLIHAICTQFANAFDSKNTTINENYDALHSVKYEDKDLPIFINDLIAKAREYDLTLISSHITAGNLTELIQESAFPILFFEKENGHFIPVLAGRNHTGEVINYIFRSDSVESDAPIVPKNPFTWEESSDLDKNGKALYITAFPMESLVSQADYAKEKQLTPVQRFFRLLGNEKKDIGYIYLYAIVIGLITLSLPLGIQAIINLISGGMVFSSVYLLLFVVIGGVLASGIMQIIQFTLVETIQQRIFAKAAFEFTYRIPRVKAESLLGYYPPELMNRFFDIITVQKSLPKILIDITGAILQIVLGIMLLSFYHPFFIAFGFFTILIVSIIIYVNGPKGLQTSLVESKYKYKVAQWLEDIARSLYTFKLAGSANLPMDKMDGLVNNYLVYRKKHFKILKIFFWNAVAFKTMVIGGLLILGTVLVVDRQISLGQFVATEIIIVLLTNSVEKLIQSIDTIFDALTAVEKLGNVTDMPLEREHGFRFTPNQSTKGLYVDVTKLHYGYKDKNSSALKNISFSIKPGESMCVTGTNGSGKNTLLRVLSGLLTDYQGGISYNGISLRDLNVVSLRSYIEQNISTDDIFEGSILENITMGRHEISLADLDWALGLLNLNEEISQLPDGLSTQMLPGRRRFSESFLLKITLARCFITKPKLLMINDVFHSLEVKERQRLIQTLTQEENPWSLILISNDLYFMKSCTKVLVMHEGQVTIHGAYEDIKNSPEFLFQFENLLS</sequence>
<feature type="transmembrane region" description="Helical" evidence="7">
    <location>
        <begin position="306"/>
        <end position="324"/>
    </location>
</feature>
<proteinExistence type="predicted"/>
<feature type="transmembrane region" description="Helical" evidence="7">
    <location>
        <begin position="195"/>
        <end position="217"/>
    </location>
</feature>
<dbReference type="GO" id="GO:0016887">
    <property type="term" value="F:ATP hydrolysis activity"/>
    <property type="evidence" value="ECO:0007669"/>
    <property type="project" value="InterPro"/>
</dbReference>
<evidence type="ECO:0000256" key="5">
    <source>
        <dbReference type="ARBA" id="ARBA00022989"/>
    </source>
</evidence>
<keyword evidence="6 7" id="KW-0472">Membrane</keyword>
<dbReference type="InterPro" id="IPR036640">
    <property type="entry name" value="ABC1_TM_sf"/>
</dbReference>
<evidence type="ECO:0000256" key="3">
    <source>
        <dbReference type="ARBA" id="ARBA00022741"/>
    </source>
</evidence>
<dbReference type="PANTHER" id="PTHR43394">
    <property type="entry name" value="ATP-DEPENDENT PERMEASE MDL1, MITOCHONDRIAL"/>
    <property type="match status" value="1"/>
</dbReference>
<dbReference type="InterPro" id="IPR011527">
    <property type="entry name" value="ABC1_TM_dom"/>
</dbReference>
<dbReference type="InterPro" id="IPR039421">
    <property type="entry name" value="Type_1_exporter"/>
</dbReference>
<evidence type="ECO:0000256" key="7">
    <source>
        <dbReference type="SAM" id="Phobius"/>
    </source>
</evidence>
<evidence type="ECO:0000256" key="1">
    <source>
        <dbReference type="ARBA" id="ARBA00004651"/>
    </source>
</evidence>
<name>A0A4R4KCL2_9BACT</name>
<dbReference type="Gene3D" id="3.40.50.300">
    <property type="entry name" value="P-loop containing nucleotide triphosphate hydrolases"/>
    <property type="match status" value="1"/>
</dbReference>
<keyword evidence="4 10" id="KW-0067">ATP-binding</keyword>
<evidence type="ECO:0000313" key="11">
    <source>
        <dbReference type="Proteomes" id="UP000295706"/>
    </source>
</evidence>
<feature type="transmembrane region" description="Helical" evidence="7">
    <location>
        <begin position="415"/>
        <end position="439"/>
    </location>
</feature>
<dbReference type="GO" id="GO:0015421">
    <property type="term" value="F:ABC-type oligopeptide transporter activity"/>
    <property type="evidence" value="ECO:0007669"/>
    <property type="project" value="TreeGrafter"/>
</dbReference>
<feature type="transmembrane region" description="Helical" evidence="7">
    <location>
        <begin position="330"/>
        <end position="348"/>
    </location>
</feature>
<feature type="transmembrane region" description="Helical" evidence="7">
    <location>
        <begin position="229"/>
        <end position="254"/>
    </location>
</feature>
<comment type="caution">
    <text evidence="10">The sequence shown here is derived from an EMBL/GenBank/DDBJ whole genome shotgun (WGS) entry which is preliminary data.</text>
</comment>
<dbReference type="SMART" id="SM00382">
    <property type="entry name" value="AAA"/>
    <property type="match status" value="1"/>
</dbReference>
<evidence type="ECO:0000259" key="9">
    <source>
        <dbReference type="PROSITE" id="PS50929"/>
    </source>
</evidence>
<feature type="domain" description="ABC transmembrane type-1" evidence="9">
    <location>
        <begin position="197"/>
        <end position="472"/>
    </location>
</feature>
<gene>
    <name evidence="10" type="ORF">EZE20_12880</name>
</gene>
<accession>A0A4R4KCL2</accession>